<accession>A0A0F9GPZ9</accession>
<name>A0A0F9GPZ9_9ZZZZ</name>
<gene>
    <name evidence="1" type="ORF">LCGC14_1883100</name>
</gene>
<dbReference type="AlphaFoldDB" id="A0A0F9GPZ9"/>
<reference evidence="1" key="1">
    <citation type="journal article" date="2015" name="Nature">
        <title>Complex archaea that bridge the gap between prokaryotes and eukaryotes.</title>
        <authorList>
            <person name="Spang A."/>
            <person name="Saw J.H."/>
            <person name="Jorgensen S.L."/>
            <person name="Zaremba-Niedzwiedzka K."/>
            <person name="Martijn J."/>
            <person name="Lind A.E."/>
            <person name="van Eijk R."/>
            <person name="Schleper C."/>
            <person name="Guy L."/>
            <person name="Ettema T.J."/>
        </authorList>
    </citation>
    <scope>NUCLEOTIDE SEQUENCE</scope>
</reference>
<organism evidence="1">
    <name type="scientific">marine sediment metagenome</name>
    <dbReference type="NCBI Taxonomy" id="412755"/>
    <lineage>
        <taxon>unclassified sequences</taxon>
        <taxon>metagenomes</taxon>
        <taxon>ecological metagenomes</taxon>
    </lineage>
</organism>
<protein>
    <submittedName>
        <fullName evidence="1">Uncharacterized protein</fullName>
    </submittedName>
</protein>
<dbReference type="EMBL" id="LAZR01019421">
    <property type="protein sequence ID" value="KKL92596.1"/>
    <property type="molecule type" value="Genomic_DNA"/>
</dbReference>
<evidence type="ECO:0000313" key="1">
    <source>
        <dbReference type="EMBL" id="KKL92596.1"/>
    </source>
</evidence>
<comment type="caution">
    <text evidence="1">The sequence shown here is derived from an EMBL/GenBank/DDBJ whole genome shotgun (WGS) entry which is preliminary data.</text>
</comment>
<proteinExistence type="predicted"/>
<sequence length="160" mass="17672">MHAGARINGKDQLYDWIEDIFGTLTHASYIFPSDTNLTCTLTALNTANTWSSWAEIEDNTGGTTLKLSAVFASNPGHITAIQEEILSEVNTVYMVQISYGASKTHITEQRFAGGTRFDDADNHAVFHAPEIPAGETVYYRMKTATGVADTVTVHFRYHTH</sequence>